<evidence type="ECO:0000256" key="6">
    <source>
        <dbReference type="ARBA" id="ARBA00023180"/>
    </source>
</evidence>
<dbReference type="InterPro" id="IPR057089">
    <property type="entry name" value="C2_TIP"/>
</dbReference>
<keyword evidence="6" id="KW-0325">Glycoprotein</keyword>
<organism evidence="9">
    <name type="scientific">Timema monikensis</name>
    <dbReference type="NCBI Taxonomy" id="170555"/>
    <lineage>
        <taxon>Eukaryota</taxon>
        <taxon>Metazoa</taxon>
        <taxon>Ecdysozoa</taxon>
        <taxon>Arthropoda</taxon>
        <taxon>Hexapoda</taxon>
        <taxon>Insecta</taxon>
        <taxon>Pterygota</taxon>
        <taxon>Neoptera</taxon>
        <taxon>Polyneoptera</taxon>
        <taxon>Phasmatodea</taxon>
        <taxon>Timematodea</taxon>
        <taxon>Timematoidea</taxon>
        <taxon>Timematidae</taxon>
        <taxon>Timema</taxon>
    </lineage>
</organism>
<dbReference type="Pfam" id="PF23122">
    <property type="entry name" value="C2_ITFG1"/>
    <property type="match status" value="1"/>
</dbReference>
<evidence type="ECO:0000313" key="9">
    <source>
        <dbReference type="EMBL" id="CAD7431180.1"/>
    </source>
</evidence>
<evidence type="ECO:0000256" key="7">
    <source>
        <dbReference type="SAM" id="Phobius"/>
    </source>
</evidence>
<protein>
    <recommendedName>
        <fullName evidence="8">T-cell immunomodulatory protein TIP C2 domain-containing protein</fullName>
    </recommendedName>
</protein>
<comment type="subcellular location">
    <subcellularLocation>
        <location evidence="1">Membrane</location>
        <topology evidence="1">Single-pass type I membrane protein</topology>
    </subcellularLocation>
</comment>
<proteinExistence type="inferred from homology"/>
<dbReference type="InterPro" id="IPR024881">
    <property type="entry name" value="Tip"/>
</dbReference>
<evidence type="ECO:0000256" key="4">
    <source>
        <dbReference type="ARBA" id="ARBA00022989"/>
    </source>
</evidence>
<reference evidence="9" key="1">
    <citation type="submission" date="2020-11" db="EMBL/GenBank/DDBJ databases">
        <authorList>
            <person name="Tran Van P."/>
        </authorList>
    </citation>
    <scope>NUCLEOTIDE SEQUENCE</scope>
</reference>
<evidence type="ECO:0000256" key="2">
    <source>
        <dbReference type="ARBA" id="ARBA00006496"/>
    </source>
</evidence>
<sequence length="645" mass="71388">MEVTELFNVNLSPTTSSIFSTTWSEDDRIFVITENGLHVLCESPRDETKPPQMKRRHLMGARKMALCFCVLLAMTPLSSASNITSSVFGSVTDGMPAAFADYNSDDYIDLFVLRDGGQTLQVMLASDQEPFLKPHPGMHCQFPPRLQITSVVPGNYDGDAHMDVLVTTSDKESKDGTQVHILWGGRDYTNCTADEIPTILSLNGQPLAIDYNRDAIVDIFGVDNNGKRTFWVFNENRTTPTTILMTAEGKNLPNLRQPHSNSFLDVNGDIAPDLVLATQDGFELWYGEKEGGFTYNKTTDAPKASNLGQSLFVDLELQGELQHLVPVCFDDICANSTIFTYSGGRWRNLNPILRDSLSTTWGFVAPNNQRYTNTITVRAGDFNMDGYPDLLATLQQVGSSKPRAYLLENIACPAIGSCDGMERTFSVDWTTLNPLNNDSTVGVFYDVYQDGVLDVILAGERVTAFRNTLDYDANFVKVMVLVGPHKLSNFPGPRITYNTTTQEGDPRSAVATQLPQSAHFFLGLPTQLPQSAHFFLGLPYTTFGLGRTPNFVDTLVVGAAGHSREWTQIIPNSQMVAILSPLEEPGKWRARLFVTPSKLILLSAAALTGTCGLITALVAGLYWKERREDKIEKLQEAHRFHFDAM</sequence>
<name>A0A7R9EBU9_9NEOP</name>
<keyword evidence="3 7" id="KW-0812">Transmembrane</keyword>
<accession>A0A7R9EBU9</accession>
<feature type="transmembrane region" description="Helical" evidence="7">
    <location>
        <begin position="599"/>
        <end position="623"/>
    </location>
</feature>
<dbReference type="SUPFAM" id="SSF69318">
    <property type="entry name" value="Integrin alpha N-terminal domain"/>
    <property type="match status" value="1"/>
</dbReference>
<keyword evidence="4 7" id="KW-1133">Transmembrane helix</keyword>
<dbReference type="InterPro" id="IPR028994">
    <property type="entry name" value="Integrin_alpha_N"/>
</dbReference>
<keyword evidence="5 7" id="KW-0472">Membrane</keyword>
<dbReference type="PANTHER" id="PTHR13412">
    <property type="entry name" value="T-CELL IMMUNOMODULATORY PROTEIN HOMOLOG"/>
    <property type="match status" value="1"/>
</dbReference>
<dbReference type="AlphaFoldDB" id="A0A7R9EBU9"/>
<feature type="domain" description="T-cell immunomodulatory protein TIP C2" evidence="8">
    <location>
        <begin position="526"/>
        <end position="593"/>
    </location>
</feature>
<gene>
    <name evidence="9" type="ORF">TMSB3V08_LOCUS7922</name>
</gene>
<dbReference type="EMBL" id="OB794842">
    <property type="protein sequence ID" value="CAD7431180.1"/>
    <property type="molecule type" value="Genomic_DNA"/>
</dbReference>
<dbReference type="GO" id="GO:0005886">
    <property type="term" value="C:plasma membrane"/>
    <property type="evidence" value="ECO:0007669"/>
    <property type="project" value="TreeGrafter"/>
</dbReference>
<evidence type="ECO:0000256" key="3">
    <source>
        <dbReference type="ARBA" id="ARBA00022692"/>
    </source>
</evidence>
<evidence type="ECO:0000256" key="1">
    <source>
        <dbReference type="ARBA" id="ARBA00004479"/>
    </source>
</evidence>
<evidence type="ECO:0000256" key="5">
    <source>
        <dbReference type="ARBA" id="ARBA00023136"/>
    </source>
</evidence>
<comment type="similarity">
    <text evidence="2">Belongs to the TIP family.</text>
</comment>
<evidence type="ECO:0000259" key="8">
    <source>
        <dbReference type="Pfam" id="PF23122"/>
    </source>
</evidence>
<dbReference type="PANTHER" id="PTHR13412:SF0">
    <property type="entry name" value="T-CELL IMMUNOMODULATORY PROTEIN"/>
    <property type="match status" value="1"/>
</dbReference>